<feature type="transmembrane region" description="Helical" evidence="1">
    <location>
        <begin position="21"/>
        <end position="45"/>
    </location>
</feature>
<organism evidence="2 3">
    <name type="scientific">Asticcacaulis excentricus</name>
    <dbReference type="NCBI Taxonomy" id="78587"/>
    <lineage>
        <taxon>Bacteria</taxon>
        <taxon>Pseudomonadati</taxon>
        <taxon>Pseudomonadota</taxon>
        <taxon>Alphaproteobacteria</taxon>
        <taxon>Caulobacterales</taxon>
        <taxon>Caulobacteraceae</taxon>
        <taxon>Asticcacaulis</taxon>
    </lineage>
</organism>
<feature type="transmembrane region" description="Helical" evidence="1">
    <location>
        <begin position="69"/>
        <end position="92"/>
    </location>
</feature>
<evidence type="ECO:0000256" key="1">
    <source>
        <dbReference type="SAM" id="Phobius"/>
    </source>
</evidence>
<evidence type="ECO:0000313" key="3">
    <source>
        <dbReference type="Proteomes" id="UP000278756"/>
    </source>
</evidence>
<keyword evidence="1" id="KW-1133">Transmembrane helix</keyword>
<reference evidence="3" key="2">
    <citation type="journal article" date="2017" name="Plant Physiol. Biochem.">
        <title>Differential oxidative and antioxidative response of duckweed Lemna minor toward plant growth promoting/inhibiting bacteria.</title>
        <authorList>
            <person name="Ishizawa H."/>
            <person name="Kuroda M."/>
            <person name="Morikawa M."/>
            <person name="Ike M."/>
        </authorList>
    </citation>
    <scope>NUCLEOTIDE SEQUENCE [LARGE SCALE GENOMIC DNA]</scope>
    <source>
        <strain evidence="3">M6</strain>
    </source>
</reference>
<dbReference type="AlphaFoldDB" id="A0A3G9G4I8"/>
<feature type="transmembrane region" description="Helical" evidence="1">
    <location>
        <begin position="113"/>
        <end position="136"/>
    </location>
</feature>
<keyword evidence="1" id="KW-0812">Transmembrane</keyword>
<protein>
    <recommendedName>
        <fullName evidence="4">DUF4013 domain-containing protein</fullName>
    </recommendedName>
</protein>
<feature type="transmembrane region" description="Helical" evidence="1">
    <location>
        <begin position="261"/>
        <end position="286"/>
    </location>
</feature>
<evidence type="ECO:0000313" key="2">
    <source>
        <dbReference type="EMBL" id="BBF79973.1"/>
    </source>
</evidence>
<sequence>MASSVDFAFEGFRIIRERPILIAWWGALLLLNLIICIFILAQAGVPLTEHMSLEKEAAEGIELIRQTGAVLLAALIGMVFYAVMTCAVYRAVLGGYSPRYGYLRLGMDEVRQVVLIFSLVLMVLVVMMLSIVPLMILNGLLSLIAQAVAKALVPTVSSLVALAATLLNVWLAVRLSMVGVQSFDEKRLNLLGSLVLTRGRFWTLLGGFAVVFGLVLFVGILFYVIYMAIAAWITGVEIVTIADVPAPDFSSLSALLSPVNAAYVAVNTIVSPLTTALGVGAVAAAYQTLKNTPNA</sequence>
<accession>A0A3G9G4I8</accession>
<feature type="transmembrane region" description="Helical" evidence="1">
    <location>
        <begin position="201"/>
        <end position="226"/>
    </location>
</feature>
<reference evidence="3" key="1">
    <citation type="journal article" date="2017" name="Biotechnol. Biofuels">
        <title>Evaluation of environmental bacterial communities as a factor affecting the growth of duckweed Lemna minor.</title>
        <authorList>
            <person name="Ishizawa H."/>
            <person name="Kuroda M."/>
            <person name="Morikawa M."/>
            <person name="Ike M."/>
        </authorList>
    </citation>
    <scope>NUCLEOTIDE SEQUENCE [LARGE SCALE GENOMIC DNA]</scope>
    <source>
        <strain evidence="3">M6</strain>
    </source>
</reference>
<feature type="transmembrane region" description="Helical" evidence="1">
    <location>
        <begin position="156"/>
        <end position="180"/>
    </location>
</feature>
<gene>
    <name evidence="2" type="ORF">EM6_0550</name>
</gene>
<name>A0A3G9G4I8_9CAUL</name>
<dbReference type="Proteomes" id="UP000278756">
    <property type="component" value="Chromosome 1"/>
</dbReference>
<dbReference type="RefSeq" id="WP_126420165.1">
    <property type="nucleotide sequence ID" value="NZ_AP018827.1"/>
</dbReference>
<dbReference type="EMBL" id="AP018827">
    <property type="protein sequence ID" value="BBF79973.1"/>
    <property type="molecule type" value="Genomic_DNA"/>
</dbReference>
<evidence type="ECO:0008006" key="4">
    <source>
        <dbReference type="Google" id="ProtNLM"/>
    </source>
</evidence>
<proteinExistence type="predicted"/>
<keyword evidence="1" id="KW-0472">Membrane</keyword>
<dbReference type="OrthoDB" id="7617808at2"/>